<dbReference type="InterPro" id="IPR020288">
    <property type="entry name" value="Sheath_initiator"/>
</dbReference>
<gene>
    <name evidence="1" type="ORF">N5K24_12145</name>
</gene>
<sequence length="116" mass="12614">MNTLLLDRTVWDLVLDAAGNIAMASNPYAVAQDVASAIKLFKGELFYDKAPGVPYWRDILGYRPPLALVREHIQTAALTVPDVAAAVCTITSFNDRTLTGYVEITLTDGTQQTVSI</sequence>
<dbReference type="EMBL" id="JAOCKG010000004">
    <property type="protein sequence ID" value="MDH2051154.1"/>
    <property type="molecule type" value="Genomic_DNA"/>
</dbReference>
<dbReference type="Pfam" id="PF10934">
    <property type="entry name" value="Sheath_initiator"/>
    <property type="match status" value="1"/>
</dbReference>
<dbReference type="RefSeq" id="WP_280026873.1">
    <property type="nucleotide sequence ID" value="NZ_CBDEUO010000003.1"/>
</dbReference>
<name>A0AA43B1W2_9BURK</name>
<evidence type="ECO:0000313" key="1">
    <source>
        <dbReference type="EMBL" id="MDH2051154.1"/>
    </source>
</evidence>
<comment type="caution">
    <text evidence="1">The sequence shown here is derived from an EMBL/GenBank/DDBJ whole genome shotgun (WGS) entry which is preliminary data.</text>
</comment>
<reference evidence="1" key="1">
    <citation type="submission" date="2022-09" db="EMBL/GenBank/DDBJ databases">
        <title>Intensive care unit water sources are persistently colonized with multi-drug resistant bacteria and are the site of extensive horizontal gene transfer of antibiotic resistance genes.</title>
        <authorList>
            <person name="Diorio-Toth L."/>
        </authorList>
    </citation>
    <scope>NUCLEOTIDE SEQUENCE</scope>
    <source>
        <strain evidence="1">GD03676</strain>
    </source>
</reference>
<accession>A0AA43B1W2</accession>
<protein>
    <submittedName>
        <fullName evidence="1">Uncharacterized protein</fullName>
    </submittedName>
</protein>
<organism evidence="1 2">
    <name type="scientific">Achromobacter marplatensis</name>
    <dbReference type="NCBI Taxonomy" id="470868"/>
    <lineage>
        <taxon>Bacteria</taxon>
        <taxon>Pseudomonadati</taxon>
        <taxon>Pseudomonadota</taxon>
        <taxon>Betaproteobacteria</taxon>
        <taxon>Burkholderiales</taxon>
        <taxon>Alcaligenaceae</taxon>
        <taxon>Achromobacter</taxon>
    </lineage>
</organism>
<evidence type="ECO:0000313" key="2">
    <source>
        <dbReference type="Proteomes" id="UP001161276"/>
    </source>
</evidence>
<proteinExistence type="predicted"/>
<dbReference type="Proteomes" id="UP001161276">
    <property type="component" value="Unassembled WGS sequence"/>
</dbReference>
<dbReference type="AlphaFoldDB" id="A0AA43B1W2"/>